<evidence type="ECO:0000313" key="2">
    <source>
        <dbReference type="Proteomes" id="UP001066276"/>
    </source>
</evidence>
<sequence length="127" mass="13800">MFLGSGESKCPAGALVEMKKKKILEKFGTVMSRGSPCGWGQRCRCLQPSPPVESGRVVMLPVKCAATSIRAGTTLVFIDPRFRIGVIDSLDDLVVMDTLNRWQAVSSRAILNALPCGRLLRLDFTCG</sequence>
<keyword evidence="2" id="KW-1185">Reference proteome</keyword>
<organism evidence="1 2">
    <name type="scientific">Pleurodeles waltl</name>
    <name type="common">Iberian ribbed newt</name>
    <dbReference type="NCBI Taxonomy" id="8319"/>
    <lineage>
        <taxon>Eukaryota</taxon>
        <taxon>Metazoa</taxon>
        <taxon>Chordata</taxon>
        <taxon>Craniata</taxon>
        <taxon>Vertebrata</taxon>
        <taxon>Euteleostomi</taxon>
        <taxon>Amphibia</taxon>
        <taxon>Batrachia</taxon>
        <taxon>Caudata</taxon>
        <taxon>Salamandroidea</taxon>
        <taxon>Salamandridae</taxon>
        <taxon>Pleurodelinae</taxon>
        <taxon>Pleurodeles</taxon>
    </lineage>
</organism>
<accession>A0AAV7LHB6</accession>
<proteinExistence type="predicted"/>
<gene>
    <name evidence="1" type="ORF">NDU88_001401</name>
</gene>
<evidence type="ECO:0000313" key="1">
    <source>
        <dbReference type="EMBL" id="KAJ1088243.1"/>
    </source>
</evidence>
<reference evidence="1" key="1">
    <citation type="journal article" date="2022" name="bioRxiv">
        <title>Sequencing and chromosome-scale assembly of the giantPleurodeles waltlgenome.</title>
        <authorList>
            <person name="Brown T."/>
            <person name="Elewa A."/>
            <person name="Iarovenko S."/>
            <person name="Subramanian E."/>
            <person name="Araus A.J."/>
            <person name="Petzold A."/>
            <person name="Susuki M."/>
            <person name="Suzuki K.-i.T."/>
            <person name="Hayashi T."/>
            <person name="Toyoda A."/>
            <person name="Oliveira C."/>
            <person name="Osipova E."/>
            <person name="Leigh N.D."/>
            <person name="Simon A."/>
            <person name="Yun M.H."/>
        </authorList>
    </citation>
    <scope>NUCLEOTIDE SEQUENCE</scope>
    <source>
        <strain evidence="1">20211129_DDA</strain>
        <tissue evidence="1">Liver</tissue>
    </source>
</reference>
<dbReference type="Proteomes" id="UP001066276">
    <property type="component" value="Chromosome 11"/>
</dbReference>
<comment type="caution">
    <text evidence="1">The sequence shown here is derived from an EMBL/GenBank/DDBJ whole genome shotgun (WGS) entry which is preliminary data.</text>
</comment>
<dbReference type="EMBL" id="JANPWB010000015">
    <property type="protein sequence ID" value="KAJ1088243.1"/>
    <property type="molecule type" value="Genomic_DNA"/>
</dbReference>
<dbReference type="AlphaFoldDB" id="A0AAV7LHB6"/>
<protein>
    <submittedName>
        <fullName evidence="1">Uncharacterized protein</fullName>
    </submittedName>
</protein>
<name>A0AAV7LHB6_PLEWA</name>